<proteinExistence type="predicted"/>
<feature type="region of interest" description="Disordered" evidence="1">
    <location>
        <begin position="202"/>
        <end position="251"/>
    </location>
</feature>
<feature type="compositionally biased region" description="Low complexity" evidence="1">
    <location>
        <begin position="202"/>
        <end position="220"/>
    </location>
</feature>
<accession>A0ABQ7H4T4</accession>
<evidence type="ECO:0000313" key="3">
    <source>
        <dbReference type="Proteomes" id="UP000815325"/>
    </source>
</evidence>
<feature type="compositionally biased region" description="Low complexity" evidence="1">
    <location>
        <begin position="576"/>
        <end position="585"/>
    </location>
</feature>
<feature type="region of interest" description="Disordered" evidence="1">
    <location>
        <begin position="568"/>
        <end position="825"/>
    </location>
</feature>
<feature type="compositionally biased region" description="Polar residues" evidence="1">
    <location>
        <begin position="305"/>
        <end position="316"/>
    </location>
</feature>
<feature type="region of interest" description="Disordered" evidence="1">
    <location>
        <begin position="263"/>
        <end position="378"/>
    </location>
</feature>
<gene>
    <name evidence="2" type="ORF">DUNSADRAFT_10573</name>
</gene>
<feature type="region of interest" description="Disordered" evidence="1">
    <location>
        <begin position="1"/>
        <end position="51"/>
    </location>
</feature>
<feature type="compositionally biased region" description="Low complexity" evidence="1">
    <location>
        <begin position="604"/>
        <end position="624"/>
    </location>
</feature>
<feature type="compositionally biased region" description="Gly residues" evidence="1">
    <location>
        <begin position="806"/>
        <end position="818"/>
    </location>
</feature>
<dbReference type="InterPro" id="IPR035969">
    <property type="entry name" value="Rab-GAP_TBC_sf"/>
</dbReference>
<dbReference type="Proteomes" id="UP000815325">
    <property type="component" value="Unassembled WGS sequence"/>
</dbReference>
<dbReference type="SUPFAM" id="SSF47923">
    <property type="entry name" value="Ypt/Rab-GAP domain of gyp1p"/>
    <property type="match status" value="1"/>
</dbReference>
<evidence type="ECO:0000256" key="1">
    <source>
        <dbReference type="SAM" id="MobiDB-lite"/>
    </source>
</evidence>
<dbReference type="Gene3D" id="1.10.8.270">
    <property type="entry name" value="putative rabgap domain of human tbc1 domain family member 14 like domains"/>
    <property type="match status" value="1"/>
</dbReference>
<evidence type="ECO:0000313" key="2">
    <source>
        <dbReference type="EMBL" id="KAF5841867.1"/>
    </source>
</evidence>
<feature type="compositionally biased region" description="Acidic residues" evidence="1">
    <location>
        <begin position="354"/>
        <end position="370"/>
    </location>
</feature>
<protein>
    <submittedName>
        <fullName evidence="2">Uncharacterized protein</fullName>
    </submittedName>
</protein>
<feature type="compositionally biased region" description="Polar residues" evidence="1">
    <location>
        <begin position="711"/>
        <end position="743"/>
    </location>
</feature>
<organism evidence="2 3">
    <name type="scientific">Dunaliella salina</name>
    <name type="common">Green alga</name>
    <name type="synonym">Protococcus salinus</name>
    <dbReference type="NCBI Taxonomy" id="3046"/>
    <lineage>
        <taxon>Eukaryota</taxon>
        <taxon>Viridiplantae</taxon>
        <taxon>Chlorophyta</taxon>
        <taxon>core chlorophytes</taxon>
        <taxon>Chlorophyceae</taxon>
        <taxon>CS clade</taxon>
        <taxon>Chlamydomonadales</taxon>
        <taxon>Dunaliellaceae</taxon>
        <taxon>Dunaliella</taxon>
    </lineage>
</organism>
<feature type="compositionally biased region" description="Gly residues" evidence="1">
    <location>
        <begin position="336"/>
        <end position="351"/>
    </location>
</feature>
<dbReference type="EMBL" id="MU069474">
    <property type="protein sequence ID" value="KAF5841867.1"/>
    <property type="molecule type" value="Genomic_DNA"/>
</dbReference>
<keyword evidence="3" id="KW-1185">Reference proteome</keyword>
<sequence>MEPSHEQQDHSLKKQSESSGAAEGGNVDTKRPSNQQKKKKKPAAPPWHSRLFNSLTETVGASLELLGDGELRKRAVPYVLSNTHVQRGISSAAAFGRQIQVVMSQMEQMSLEKYHQWQLNEHRRQLVDVQVGRLLLMDVPQEVRTRLWFLLLQNPAMREPLKSLRDLARWGEGAVSSADAAAIDGAGKGAGADAAAAKGAANGGEHASSTASCTPASAQAGGTAHTSGANGGIAVTEGVGEGGAGAEEDEDEDAVLQMLEARRAGGAGASTSGSKTGEGGSGRGASRATQLNQQQQRAGPAGGHQQLQEEGSGSDHSFSSGALRRGRSRSMRQGDGRVGGGGTRGGNGGNYNNGDDDSGSDDGEDWEMVDTEGLGYGRSPCRAQEAQAANHRHLFKLLQRRVEAMDGAYDDYRDDHAARAALHADLHALVEALMGVPWTPEQGLSEPCSPESPLALLNDLPSCAEQQEIDEIIMRDINRTFPEHPFFGSAGGQTSLFRLLKAYSLQVLVQALNSPISDDDLHAARASTCTMLASAIKQLRGVDISLKGLAVEDVDAAKADPEVGLAQQQVAGPGGAPSAAAAPSGCAYQCPSEGAAQQSPSEDAAGQSLSEGAAAGAADSCGTAHQSPSGGAAHQSPSEGAADQSPSEGAAAGAADPCGTAHQSPSGGAAHQSPSEGAAGLSPPEGATAAAAPCGAADQSPSTAAADRSLSESASAHATSGAQGAQRGSTSAHSSSTKAQEQLQAGGMSSQQHGEQQPHPPQQSDVGSISQQELPDHEQQQQPAGPKPEEQSVGDKGMEQPHQSNGSGGSLPPGGDCGAEGVLREEEAQEVLRGLQVEDELLEMMLSGHRI</sequence>
<name>A0ABQ7H4T4_DUNSA</name>
<comment type="caution">
    <text evidence="2">The sequence shown here is derived from an EMBL/GenBank/DDBJ whole genome shotgun (WGS) entry which is preliminary data.</text>
</comment>
<reference evidence="2" key="1">
    <citation type="submission" date="2017-08" db="EMBL/GenBank/DDBJ databases">
        <authorList>
            <person name="Polle J.E."/>
            <person name="Barry K."/>
            <person name="Cushman J."/>
            <person name="Schmutz J."/>
            <person name="Tran D."/>
            <person name="Hathwaick L.T."/>
            <person name="Yim W.C."/>
            <person name="Jenkins J."/>
            <person name="Mckie-Krisberg Z.M."/>
            <person name="Prochnik S."/>
            <person name="Lindquist E."/>
            <person name="Dockter R.B."/>
            <person name="Adam C."/>
            <person name="Molina H."/>
            <person name="Bunkerborg J."/>
            <person name="Jin E."/>
            <person name="Buchheim M."/>
            <person name="Magnuson J."/>
        </authorList>
    </citation>
    <scope>NUCLEOTIDE SEQUENCE</scope>
    <source>
        <strain evidence="2">CCAP 19/18</strain>
    </source>
</reference>
<feature type="compositionally biased region" description="Low complexity" evidence="1">
    <location>
        <begin position="687"/>
        <end position="697"/>
    </location>
</feature>
<feature type="compositionally biased region" description="Basic and acidic residues" evidence="1">
    <location>
        <begin position="1"/>
        <end position="16"/>
    </location>
</feature>